<gene>
    <name evidence="13" type="ORF">PZE19_18640</name>
</gene>
<evidence type="ECO:0000256" key="7">
    <source>
        <dbReference type="ARBA" id="ARBA00022833"/>
    </source>
</evidence>
<evidence type="ECO:0000256" key="1">
    <source>
        <dbReference type="ARBA" id="ARBA00001947"/>
    </source>
</evidence>
<reference evidence="13 14" key="1">
    <citation type="submission" date="2023-03" db="EMBL/GenBank/DDBJ databases">
        <title>Paludisphaera mucosa sp. nov. a novel planctomycete from northern fen.</title>
        <authorList>
            <person name="Ivanova A."/>
        </authorList>
    </citation>
    <scope>NUCLEOTIDE SEQUENCE [LARGE SCALE GENOMIC DNA]</scope>
    <source>
        <strain evidence="13 14">Pla2</strain>
    </source>
</reference>
<dbReference type="Pfam" id="PF02163">
    <property type="entry name" value="Peptidase_M50"/>
    <property type="match status" value="1"/>
</dbReference>
<comment type="subcellular location">
    <subcellularLocation>
        <location evidence="2">Membrane</location>
        <topology evidence="2">Multi-pass membrane protein</topology>
    </subcellularLocation>
</comment>
<protein>
    <submittedName>
        <fullName evidence="13">Site-2 protease family protein</fullName>
    </submittedName>
</protein>
<evidence type="ECO:0000256" key="6">
    <source>
        <dbReference type="ARBA" id="ARBA00022801"/>
    </source>
</evidence>
<feature type="domain" description="PDZ" evidence="12">
    <location>
        <begin position="135"/>
        <end position="173"/>
    </location>
</feature>
<dbReference type="PROSITE" id="PS50106">
    <property type="entry name" value="PDZ"/>
    <property type="match status" value="3"/>
</dbReference>
<keyword evidence="10 11" id="KW-0472">Membrane</keyword>
<dbReference type="InterPro" id="IPR036034">
    <property type="entry name" value="PDZ_sf"/>
</dbReference>
<evidence type="ECO:0000256" key="4">
    <source>
        <dbReference type="ARBA" id="ARBA00022670"/>
    </source>
</evidence>
<feature type="domain" description="PDZ" evidence="12">
    <location>
        <begin position="304"/>
        <end position="353"/>
    </location>
</feature>
<name>A0ABT6FDZ6_9BACT</name>
<dbReference type="InterPro" id="IPR041489">
    <property type="entry name" value="PDZ_6"/>
</dbReference>
<dbReference type="Gene3D" id="2.30.42.10">
    <property type="match status" value="3"/>
</dbReference>
<evidence type="ECO:0000256" key="2">
    <source>
        <dbReference type="ARBA" id="ARBA00004141"/>
    </source>
</evidence>
<dbReference type="Pfam" id="PF17820">
    <property type="entry name" value="PDZ_6"/>
    <property type="match status" value="2"/>
</dbReference>
<feature type="domain" description="PDZ" evidence="12">
    <location>
        <begin position="402"/>
        <end position="449"/>
    </location>
</feature>
<keyword evidence="5 11" id="KW-0812">Transmembrane</keyword>
<keyword evidence="14" id="KW-1185">Reference proteome</keyword>
<keyword evidence="7" id="KW-0862">Zinc</keyword>
<evidence type="ECO:0000256" key="8">
    <source>
        <dbReference type="ARBA" id="ARBA00022989"/>
    </source>
</evidence>
<dbReference type="Proteomes" id="UP001216907">
    <property type="component" value="Unassembled WGS sequence"/>
</dbReference>
<evidence type="ECO:0000256" key="5">
    <source>
        <dbReference type="ARBA" id="ARBA00022692"/>
    </source>
</evidence>
<dbReference type="EMBL" id="JARRAG010000002">
    <property type="protein sequence ID" value="MDG3005810.1"/>
    <property type="molecule type" value="Genomic_DNA"/>
</dbReference>
<keyword evidence="4 13" id="KW-0645">Protease</keyword>
<dbReference type="SUPFAM" id="SSF50156">
    <property type="entry name" value="PDZ domain-like"/>
    <property type="match status" value="3"/>
</dbReference>
<dbReference type="InterPro" id="IPR004387">
    <property type="entry name" value="Pept_M50_Zn"/>
</dbReference>
<evidence type="ECO:0000256" key="3">
    <source>
        <dbReference type="ARBA" id="ARBA00007931"/>
    </source>
</evidence>
<proteinExistence type="inferred from homology"/>
<evidence type="ECO:0000256" key="11">
    <source>
        <dbReference type="SAM" id="Phobius"/>
    </source>
</evidence>
<comment type="caution">
    <text evidence="13">The sequence shown here is derived from an EMBL/GenBank/DDBJ whole genome shotgun (WGS) entry which is preliminary data.</text>
</comment>
<feature type="transmembrane region" description="Helical" evidence="11">
    <location>
        <begin position="643"/>
        <end position="664"/>
    </location>
</feature>
<keyword evidence="6" id="KW-0378">Hydrolase</keyword>
<dbReference type="GO" id="GO:0008233">
    <property type="term" value="F:peptidase activity"/>
    <property type="evidence" value="ECO:0007669"/>
    <property type="project" value="UniProtKB-KW"/>
</dbReference>
<dbReference type="PANTHER" id="PTHR42837:SF2">
    <property type="entry name" value="MEMBRANE METALLOPROTEASE ARASP2, CHLOROPLASTIC-RELATED"/>
    <property type="match status" value="1"/>
</dbReference>
<evidence type="ECO:0000313" key="14">
    <source>
        <dbReference type="Proteomes" id="UP001216907"/>
    </source>
</evidence>
<accession>A0ABT6FDZ6</accession>
<keyword evidence="8 11" id="KW-1133">Transmembrane helix</keyword>
<feature type="transmembrane region" description="Helical" evidence="11">
    <location>
        <begin position="599"/>
        <end position="618"/>
    </location>
</feature>
<sequence length="676" mass="72702">MIWLWNIAKVALGLGFVIFIHELGHFLLAKWNGVKVEKFSIGFGKTIFGFTRGETEYVLAAIPLGGFVKMLGEGGEAGEGIPDAAAAGDPRAFNNKPVGARMAIISAGVIMNLLLGMACFAYVFGREREEIEAKVGRVVAGSPAFEAGLRAGDEIEGIDGLKDVSYNDLQRAVSLSTRGQVIHFQVKREGTDALLDLPVEPRRDASRDRPTIGVISGASLEVLDYQAPAGTPEPATIPWPPESSDPDVLAIVAAGPAGEAPAPATSNEWFQRVSAKHRDKPLDVVFQRRTFGGKPVEVASGDLKATLPPNRFVDFGLRFAFEPIRAIQKGSPAQAAGFKVGDRIVKVDGRDDVDPLRLPLDCFDHAGSPMTFEVQRAVDGKPAPETVALTVTPDDATPSEGLLKLEPAEDLLIPGLGVTFPLRPVIQSVVADSPAAKAGLKAGDVIDAVTIPATRGRPRRGAESGKEVWLVPRPQTLKFDDKSTSWPFVFASVQTLPVQALGFTIHGRQDPVSVRPEVVHDWYSPDRGLDFMPAYRTMPPLAFVAALKQGVTETIDKVSMMYATIRSLGTGQVSFNQTAGPIGIGRIAYAAAKSGLSEFLNFLGFISINLAVLNFLPIPPLDGGQMLFLIAEKVRGRPLPESALIAGTYLGLLLVLFLMVFATYQDVYRLLKEFFL</sequence>
<feature type="transmembrane region" description="Helical" evidence="11">
    <location>
        <begin position="7"/>
        <end position="28"/>
    </location>
</feature>
<dbReference type="InterPro" id="IPR008915">
    <property type="entry name" value="Peptidase_M50"/>
</dbReference>
<keyword evidence="9" id="KW-0482">Metalloprotease</keyword>
<evidence type="ECO:0000256" key="10">
    <source>
        <dbReference type="ARBA" id="ARBA00023136"/>
    </source>
</evidence>
<comment type="similarity">
    <text evidence="3">Belongs to the peptidase M50B family.</text>
</comment>
<comment type="cofactor">
    <cofactor evidence="1">
        <name>Zn(2+)</name>
        <dbReference type="ChEBI" id="CHEBI:29105"/>
    </cofactor>
</comment>
<dbReference type="SMART" id="SM00228">
    <property type="entry name" value="PDZ"/>
    <property type="match status" value="3"/>
</dbReference>
<dbReference type="CDD" id="cd06163">
    <property type="entry name" value="S2P-M50_PDZ_RseP-like"/>
    <property type="match status" value="1"/>
</dbReference>
<dbReference type="RefSeq" id="WP_277864365.1">
    <property type="nucleotide sequence ID" value="NZ_JARRAG010000002.1"/>
</dbReference>
<organism evidence="13 14">
    <name type="scientific">Paludisphaera mucosa</name>
    <dbReference type="NCBI Taxonomy" id="3030827"/>
    <lineage>
        <taxon>Bacteria</taxon>
        <taxon>Pseudomonadati</taxon>
        <taxon>Planctomycetota</taxon>
        <taxon>Planctomycetia</taxon>
        <taxon>Isosphaerales</taxon>
        <taxon>Isosphaeraceae</taxon>
        <taxon>Paludisphaera</taxon>
    </lineage>
</organism>
<dbReference type="GO" id="GO:0006508">
    <property type="term" value="P:proteolysis"/>
    <property type="evidence" value="ECO:0007669"/>
    <property type="project" value="UniProtKB-KW"/>
</dbReference>
<feature type="transmembrane region" description="Helical" evidence="11">
    <location>
        <begin position="103"/>
        <end position="124"/>
    </location>
</feature>
<dbReference type="InterPro" id="IPR001478">
    <property type="entry name" value="PDZ"/>
</dbReference>
<evidence type="ECO:0000313" key="13">
    <source>
        <dbReference type="EMBL" id="MDG3005810.1"/>
    </source>
</evidence>
<dbReference type="PANTHER" id="PTHR42837">
    <property type="entry name" value="REGULATOR OF SIGMA-E PROTEASE RSEP"/>
    <property type="match status" value="1"/>
</dbReference>
<evidence type="ECO:0000259" key="12">
    <source>
        <dbReference type="PROSITE" id="PS50106"/>
    </source>
</evidence>
<evidence type="ECO:0000256" key="9">
    <source>
        <dbReference type="ARBA" id="ARBA00023049"/>
    </source>
</evidence>